<keyword evidence="3" id="KW-0808">Transferase</keyword>
<comment type="caution">
    <text evidence="3">The sequence shown here is derived from an EMBL/GenBank/DDBJ whole genome shotgun (WGS) entry which is preliminary data.</text>
</comment>
<dbReference type="InterPro" id="IPR007492">
    <property type="entry name" value="LytTR_DNA-bd_dom"/>
</dbReference>
<evidence type="ECO:0000259" key="2">
    <source>
        <dbReference type="PROSITE" id="PS50930"/>
    </source>
</evidence>
<feature type="transmembrane region" description="Helical" evidence="1">
    <location>
        <begin position="12"/>
        <end position="29"/>
    </location>
</feature>
<keyword evidence="1" id="KW-1133">Transmembrane helix</keyword>
<proteinExistence type="predicted"/>
<dbReference type="AlphaFoldDB" id="A0A023BVU9"/>
<name>A0A023BVU9_9FLAO</name>
<feature type="transmembrane region" description="Helical" evidence="1">
    <location>
        <begin position="41"/>
        <end position="63"/>
    </location>
</feature>
<dbReference type="RefSeq" id="WP_034241610.1">
    <property type="nucleotide sequence ID" value="NZ_AQRA01000004.1"/>
</dbReference>
<organism evidence="3 4">
    <name type="scientific">Aquimarina atlantica</name>
    <dbReference type="NCBI Taxonomy" id="1317122"/>
    <lineage>
        <taxon>Bacteria</taxon>
        <taxon>Pseudomonadati</taxon>
        <taxon>Bacteroidota</taxon>
        <taxon>Flavobacteriia</taxon>
        <taxon>Flavobacteriales</taxon>
        <taxon>Flavobacteriaceae</taxon>
        <taxon>Aquimarina</taxon>
    </lineage>
</organism>
<feature type="domain" description="HTH LytTR-type" evidence="2">
    <location>
        <begin position="185"/>
        <end position="246"/>
    </location>
</feature>
<dbReference type="PROSITE" id="PS50930">
    <property type="entry name" value="HTH_LYTTR"/>
    <property type="match status" value="1"/>
</dbReference>
<keyword evidence="1" id="KW-0472">Membrane</keyword>
<sequence>MNTLNPSIKHHLLVGIFIGLWGFAFAFFVRPFDDGSIGLTGWIRISVGFNFIAFLVYGCLSVVQKYIYDKTKKWSLSYEIGAIVFYQVLYTIGTFIFYKSPLLNGNYTFFEFNTIITLRVALVALPVVIIARRYLIKLIPIKEDIVTIKGENKLDILKIKKSELICISNAQNYVEIFYLKNNVLHSKLIRSSLKALQEDLDFMFQVHRSHLINPFHFKSWKDQNTIYLTEIELPVSKSYKKQLLSL</sequence>
<accession>A0A023BVU9</accession>
<dbReference type="GO" id="GO:0016301">
    <property type="term" value="F:kinase activity"/>
    <property type="evidence" value="ECO:0007669"/>
    <property type="project" value="UniProtKB-KW"/>
</dbReference>
<feature type="transmembrane region" description="Helical" evidence="1">
    <location>
        <begin position="110"/>
        <end position="131"/>
    </location>
</feature>
<keyword evidence="4" id="KW-1185">Reference proteome</keyword>
<keyword evidence="3" id="KW-0418">Kinase</keyword>
<evidence type="ECO:0000313" key="4">
    <source>
        <dbReference type="Proteomes" id="UP000023541"/>
    </source>
</evidence>
<gene>
    <name evidence="3" type="ORF">ATO12_14570</name>
</gene>
<feature type="transmembrane region" description="Helical" evidence="1">
    <location>
        <begin position="75"/>
        <end position="98"/>
    </location>
</feature>
<evidence type="ECO:0000313" key="3">
    <source>
        <dbReference type="EMBL" id="EZH74095.1"/>
    </source>
</evidence>
<dbReference type="EMBL" id="AQRA01000004">
    <property type="protein sequence ID" value="EZH74095.1"/>
    <property type="molecule type" value="Genomic_DNA"/>
</dbReference>
<dbReference type="OrthoDB" id="1374288at2"/>
<dbReference type="Pfam" id="PF04397">
    <property type="entry name" value="LytTR"/>
    <property type="match status" value="1"/>
</dbReference>
<reference evidence="3 4" key="1">
    <citation type="submission" date="2014-04" db="EMBL/GenBank/DDBJ databases">
        <title>Aquimarina sp. 22II-S11-z7 Genome Sequencing.</title>
        <authorList>
            <person name="Lai Q."/>
        </authorList>
    </citation>
    <scope>NUCLEOTIDE SEQUENCE [LARGE SCALE GENOMIC DNA]</scope>
    <source>
        <strain evidence="3 4">22II-S11-z7</strain>
    </source>
</reference>
<dbReference type="Gene3D" id="2.40.50.1020">
    <property type="entry name" value="LytTr DNA-binding domain"/>
    <property type="match status" value="1"/>
</dbReference>
<dbReference type="eggNOG" id="COG3279">
    <property type="taxonomic scope" value="Bacteria"/>
</dbReference>
<evidence type="ECO:0000256" key="1">
    <source>
        <dbReference type="SAM" id="Phobius"/>
    </source>
</evidence>
<dbReference type="Proteomes" id="UP000023541">
    <property type="component" value="Unassembled WGS sequence"/>
</dbReference>
<dbReference type="GO" id="GO:0003677">
    <property type="term" value="F:DNA binding"/>
    <property type="evidence" value="ECO:0007669"/>
    <property type="project" value="InterPro"/>
</dbReference>
<dbReference type="STRING" id="1317122.ATO12_14570"/>
<keyword evidence="1" id="KW-0812">Transmembrane</keyword>
<dbReference type="SMART" id="SM00850">
    <property type="entry name" value="LytTR"/>
    <property type="match status" value="1"/>
</dbReference>
<protein>
    <submittedName>
        <fullName evidence="3">Histidine kinase</fullName>
    </submittedName>
</protein>